<feature type="binding site" evidence="7">
    <location>
        <position position="119"/>
    </location>
    <ligand>
        <name>(6S)-5-formyl-5,6,7,8-tetrahydrofolate</name>
        <dbReference type="ChEBI" id="CHEBI:57457"/>
    </ligand>
</feature>
<keyword evidence="7" id="KW-0460">Magnesium</keyword>
<feature type="binding site" evidence="7">
    <location>
        <position position="79"/>
    </location>
    <ligand>
        <name>(6S)-5-formyl-5,6,7,8-tetrahydrofolate</name>
        <dbReference type="ChEBI" id="CHEBI:57457"/>
    </ligand>
</feature>
<dbReference type="InterPro" id="IPR027417">
    <property type="entry name" value="P-loop_NTPase"/>
</dbReference>
<gene>
    <name evidence="7" type="primary">mnmE</name>
    <name evidence="7" type="synonym">trmE</name>
    <name evidence="9" type="ordered locus">Zymop_1170</name>
</gene>
<dbReference type="PANTHER" id="PTHR42714">
    <property type="entry name" value="TRNA MODIFICATION GTPASE GTPBP3"/>
    <property type="match status" value="1"/>
</dbReference>
<dbReference type="SUPFAM" id="SSF116878">
    <property type="entry name" value="TrmE connector domain"/>
    <property type="match status" value="1"/>
</dbReference>
<feature type="binding site" evidence="7">
    <location>
        <position position="231"/>
    </location>
    <ligand>
        <name>Mg(2+)</name>
        <dbReference type="ChEBI" id="CHEBI:18420"/>
    </ligand>
</feature>
<reference evidence="9 10" key="1">
    <citation type="journal article" date="2011" name="J. Bacteriol.">
        <title>Genome sequence of the ethanol-producing Zymomonas mobilis subsp. pomaceae lectotype strain ATCC 29192.</title>
        <authorList>
            <person name="Kouvelis V.N."/>
            <person name="Davenport K.W."/>
            <person name="Brettin T.S."/>
            <person name="Bruce D."/>
            <person name="Detter C."/>
            <person name="Han C.S."/>
            <person name="Nolan M."/>
            <person name="Tapia R."/>
            <person name="Damoulaki A."/>
            <person name="Kyrpides N.C."/>
            <person name="Typas M.A."/>
            <person name="Pappas K.M."/>
        </authorList>
    </citation>
    <scope>NUCLEOTIDE SEQUENCE [LARGE SCALE GENOMIC DNA]</scope>
    <source>
        <strain evidence="10">ATCC 29192 / DSM 22645 / JCM 10191 / CCUG 17912 / NBRC 13757 / NCIMB 11200 / NRRL B-4491 / Barker I</strain>
    </source>
</reference>
<evidence type="ECO:0000256" key="4">
    <source>
        <dbReference type="ARBA" id="ARBA00022801"/>
    </source>
</evidence>
<dbReference type="RefSeq" id="WP_013934460.1">
    <property type="nucleotide sequence ID" value="NC_015709.1"/>
</dbReference>
<evidence type="ECO:0000256" key="1">
    <source>
        <dbReference type="ARBA" id="ARBA00011043"/>
    </source>
</evidence>
<dbReference type="CDD" id="cd04164">
    <property type="entry name" value="trmE"/>
    <property type="match status" value="1"/>
</dbReference>
<dbReference type="Proteomes" id="UP000000491">
    <property type="component" value="Chromosome"/>
</dbReference>
<comment type="caution">
    <text evidence="7">Lacks conserved residue(s) required for the propagation of feature annotation.</text>
</comment>
<dbReference type="Gene3D" id="3.40.50.300">
    <property type="entry name" value="P-loop containing nucleotide triphosphate hydrolases"/>
    <property type="match status" value="1"/>
</dbReference>
<evidence type="ECO:0000256" key="6">
    <source>
        <dbReference type="ARBA" id="ARBA00023134"/>
    </source>
</evidence>
<evidence type="ECO:0000256" key="5">
    <source>
        <dbReference type="ARBA" id="ARBA00022958"/>
    </source>
</evidence>
<evidence type="ECO:0000259" key="8">
    <source>
        <dbReference type="PROSITE" id="PS51709"/>
    </source>
</evidence>
<feature type="binding site" evidence="7">
    <location>
        <position position="252"/>
    </location>
    <ligand>
        <name>Mg(2+)</name>
        <dbReference type="ChEBI" id="CHEBI:18420"/>
    </ligand>
</feature>
<keyword evidence="6 7" id="KW-0342">GTP-binding</keyword>
<dbReference type="GO" id="GO:0005525">
    <property type="term" value="F:GTP binding"/>
    <property type="evidence" value="ECO:0007669"/>
    <property type="project" value="UniProtKB-UniRule"/>
</dbReference>
<dbReference type="EMBL" id="CP002865">
    <property type="protein sequence ID" value="AEI38065.1"/>
    <property type="molecule type" value="Genomic_DNA"/>
</dbReference>
<proteinExistence type="inferred from homology"/>
<evidence type="ECO:0000256" key="3">
    <source>
        <dbReference type="ARBA" id="ARBA00022741"/>
    </source>
</evidence>
<dbReference type="Gene3D" id="3.30.1360.120">
    <property type="entry name" value="Probable tRNA modification gtpase trme, domain 1"/>
    <property type="match status" value="1"/>
</dbReference>
<dbReference type="HOGENOM" id="CLU_019624_3_1_5"/>
<dbReference type="InterPro" id="IPR005225">
    <property type="entry name" value="Small_GTP-bd"/>
</dbReference>
<evidence type="ECO:0000256" key="2">
    <source>
        <dbReference type="ARBA" id="ARBA00022694"/>
    </source>
</evidence>
<dbReference type="InterPro" id="IPR027266">
    <property type="entry name" value="TrmE/GcvT-like"/>
</dbReference>
<dbReference type="InterPro" id="IPR031168">
    <property type="entry name" value="G_TrmE"/>
</dbReference>
<dbReference type="HAMAP" id="MF_00379">
    <property type="entry name" value="GTPase_MnmE"/>
    <property type="match status" value="1"/>
</dbReference>
<sequence>METIFALSSGRPPAGIGVIRISGPSAQQAVLTLTQKPLPSPRQASLRSIYAVDSGEKLDQALVLWFPGPKTATGEDLAELHVHGGRAVIDDVLAALNQFSDLRPAQAGEFTRRAFLNGVIDLHEAEGLGDLLTAETSSQRKAALLMSGGALGRQIATWQDSLLTIAGQIEADFDFSDDIEANADDNRHKSLREQIAALIHSHREFQNRPTVERLRDGIRVVLAGPPNAGKSTLINVLSEQDVAITAPIAGTTRDVIEILIALKGIPMRLSDTAGLHESDDSLEQIGIARARKAMEEADILLWLGLPEEAPQGDWKLIILHPRIDQPERAILPKGAHIGISAKSGAGIADLRERLIVEAQQLLPKENEIALNRRQRQLVKEAADSLEMTFQAEDMLIVAEGVRQACRCYDQLTGKAGVENMLDSLFSHFCIGK</sequence>
<keyword evidence="4 7" id="KW-0378">Hydrolase</keyword>
<dbReference type="Pfam" id="PF12631">
    <property type="entry name" value="MnmE_helical"/>
    <property type="match status" value="1"/>
</dbReference>
<evidence type="ECO:0000256" key="7">
    <source>
        <dbReference type="HAMAP-Rule" id="MF_00379"/>
    </source>
</evidence>
<comment type="similarity">
    <text evidence="1 7">Belongs to the TRAFAC class TrmE-Era-EngA-EngB-Septin-like GTPase superfamily. TrmE GTPase family.</text>
</comment>
<dbReference type="NCBIfam" id="NF003661">
    <property type="entry name" value="PRK05291.1-3"/>
    <property type="match status" value="1"/>
</dbReference>
<dbReference type="GO" id="GO:0005737">
    <property type="term" value="C:cytoplasm"/>
    <property type="evidence" value="ECO:0007669"/>
    <property type="project" value="UniProtKB-SubCell"/>
</dbReference>
<dbReference type="InterPro" id="IPR018948">
    <property type="entry name" value="GTP-bd_TrmE_N"/>
</dbReference>
<comment type="cofactor">
    <cofactor evidence="7">
        <name>K(+)</name>
        <dbReference type="ChEBI" id="CHEBI:29103"/>
    </cofactor>
    <text evidence="7">Binds 1 potassium ion per subunit.</text>
</comment>
<dbReference type="GO" id="GO:0002098">
    <property type="term" value="P:tRNA wobble uridine modification"/>
    <property type="evidence" value="ECO:0007669"/>
    <property type="project" value="TreeGrafter"/>
</dbReference>
<evidence type="ECO:0000313" key="10">
    <source>
        <dbReference type="Proteomes" id="UP000000491"/>
    </source>
</evidence>
<organism evidence="9 10">
    <name type="scientific">Zymomonas mobilis subsp. pomaceae (strain ATCC 29192 / DSM 22645 / JCM 10191 / CCUG 17912 / NBRC 13757 / NCIMB 11200 / NRRL B-4491 / Barker I)</name>
    <dbReference type="NCBI Taxonomy" id="579138"/>
    <lineage>
        <taxon>Bacteria</taxon>
        <taxon>Pseudomonadati</taxon>
        <taxon>Pseudomonadota</taxon>
        <taxon>Alphaproteobacteria</taxon>
        <taxon>Sphingomonadales</taxon>
        <taxon>Zymomonadaceae</taxon>
        <taxon>Zymomonas</taxon>
    </lineage>
</organism>
<accession>F8ETW8</accession>
<dbReference type="Pfam" id="PF10396">
    <property type="entry name" value="TrmE_N"/>
    <property type="match status" value="1"/>
</dbReference>
<comment type="function">
    <text evidence="7">Exhibits a very high intrinsic GTPase hydrolysis rate. Involved in the addition of a carboxymethylaminomethyl (cmnm) group at the wobble position (U34) of certain tRNAs, forming tRNA-cmnm(5)s(2)U34.</text>
</comment>
<keyword evidence="2 7" id="KW-0819">tRNA processing</keyword>
<dbReference type="SUPFAM" id="SSF52540">
    <property type="entry name" value="P-loop containing nucleoside triphosphate hydrolases"/>
    <property type="match status" value="1"/>
</dbReference>
<dbReference type="Gene3D" id="1.20.120.430">
    <property type="entry name" value="tRNA modification GTPase MnmE domain 2"/>
    <property type="match status" value="1"/>
</dbReference>
<dbReference type="PATRIC" id="fig|579138.3.peg.1240"/>
<dbReference type="PROSITE" id="PS51709">
    <property type="entry name" value="G_TRME"/>
    <property type="match status" value="1"/>
</dbReference>
<dbReference type="Pfam" id="PF01926">
    <property type="entry name" value="MMR_HSR1"/>
    <property type="match status" value="1"/>
</dbReference>
<dbReference type="InterPro" id="IPR025867">
    <property type="entry name" value="MnmE_helical"/>
</dbReference>
<dbReference type="CDD" id="cd14858">
    <property type="entry name" value="TrmE_N"/>
    <property type="match status" value="1"/>
</dbReference>
<dbReference type="eggNOG" id="COG0486">
    <property type="taxonomic scope" value="Bacteria"/>
</dbReference>
<keyword evidence="7" id="KW-0479">Metal-binding</keyword>
<feature type="binding site" evidence="7">
    <location>
        <position position="20"/>
    </location>
    <ligand>
        <name>(6S)-5-formyl-5,6,7,8-tetrahydrofolate</name>
        <dbReference type="ChEBI" id="CHEBI:57457"/>
    </ligand>
</feature>
<name>F8ETW8_ZYMMT</name>
<feature type="binding site" evidence="7">
    <location>
        <begin position="271"/>
        <end position="274"/>
    </location>
    <ligand>
        <name>GTP</name>
        <dbReference type="ChEBI" id="CHEBI:37565"/>
    </ligand>
</feature>
<keyword evidence="3 7" id="KW-0547">Nucleotide-binding</keyword>
<keyword evidence="7" id="KW-0963">Cytoplasm</keyword>
<keyword evidence="5 7" id="KW-0630">Potassium</keyword>
<dbReference type="GO" id="GO:0046872">
    <property type="term" value="F:metal ion binding"/>
    <property type="evidence" value="ECO:0007669"/>
    <property type="project" value="UniProtKB-KW"/>
</dbReference>
<dbReference type="GO" id="GO:0003924">
    <property type="term" value="F:GTPase activity"/>
    <property type="evidence" value="ECO:0007669"/>
    <property type="project" value="UniProtKB-UniRule"/>
</dbReference>
<dbReference type="STRING" id="579138.Zymop_1170"/>
<comment type="subcellular location">
    <subcellularLocation>
        <location evidence="7">Cytoplasm</location>
    </subcellularLocation>
</comment>
<dbReference type="FunFam" id="3.30.1360.120:FF:000007">
    <property type="entry name" value="tRNA modification GTPase GTPBP3, mitochondrial"/>
    <property type="match status" value="1"/>
</dbReference>
<dbReference type="InterPro" id="IPR004520">
    <property type="entry name" value="GTPase_MnmE"/>
</dbReference>
<dbReference type="KEGG" id="zmp:Zymop_1170"/>
<dbReference type="GO" id="GO:0030488">
    <property type="term" value="P:tRNA methylation"/>
    <property type="evidence" value="ECO:0007669"/>
    <property type="project" value="TreeGrafter"/>
</dbReference>
<dbReference type="InterPro" id="IPR027368">
    <property type="entry name" value="MnmE_dom2"/>
</dbReference>
<dbReference type="EC" id="3.6.-.-" evidence="7"/>
<comment type="subunit">
    <text evidence="7">Homodimer. Heterotetramer of two MnmE and two MnmG subunits.</text>
</comment>
<feature type="binding site" evidence="7">
    <location>
        <begin position="246"/>
        <end position="252"/>
    </location>
    <ligand>
        <name>GTP</name>
        <dbReference type="ChEBI" id="CHEBI:37565"/>
    </ligand>
</feature>
<dbReference type="AlphaFoldDB" id="F8ETW8"/>
<dbReference type="PANTHER" id="PTHR42714:SF2">
    <property type="entry name" value="TRNA MODIFICATION GTPASE GTPBP3, MITOCHONDRIAL"/>
    <property type="match status" value="1"/>
</dbReference>
<dbReference type="SUPFAM" id="SSF103025">
    <property type="entry name" value="Folate-binding domain"/>
    <property type="match status" value="1"/>
</dbReference>
<feature type="domain" description="TrmE-type G" evidence="8">
    <location>
        <begin position="217"/>
        <end position="359"/>
    </location>
</feature>
<protein>
    <recommendedName>
        <fullName evidence="7">tRNA modification GTPase MnmE</fullName>
        <ecNumber evidence="7">3.6.-.-</ecNumber>
    </recommendedName>
</protein>
<evidence type="ECO:0000313" key="9">
    <source>
        <dbReference type="EMBL" id="AEI38065.1"/>
    </source>
</evidence>
<dbReference type="InterPro" id="IPR006073">
    <property type="entry name" value="GTP-bd"/>
</dbReference>
<dbReference type="NCBIfam" id="TIGR00231">
    <property type="entry name" value="small_GTP"/>
    <property type="match status" value="1"/>
</dbReference>
<feature type="binding site" evidence="7">
    <location>
        <begin position="227"/>
        <end position="232"/>
    </location>
    <ligand>
        <name>GTP</name>
        <dbReference type="ChEBI" id="CHEBI:37565"/>
    </ligand>
</feature>
<feature type="binding site" evidence="7">
    <location>
        <position position="432"/>
    </location>
    <ligand>
        <name>(6S)-5-formyl-5,6,7,8-tetrahydrofolate</name>
        <dbReference type="ChEBI" id="CHEBI:57457"/>
    </ligand>
</feature>